<organism evidence="2">
    <name type="scientific">Anoplophora glabripennis</name>
    <name type="common">Asian longhorn beetle</name>
    <name type="synonym">Anoplophora nobilis</name>
    <dbReference type="NCBI Taxonomy" id="217634"/>
    <lineage>
        <taxon>Eukaryota</taxon>
        <taxon>Metazoa</taxon>
        <taxon>Ecdysozoa</taxon>
        <taxon>Arthropoda</taxon>
        <taxon>Hexapoda</taxon>
        <taxon>Insecta</taxon>
        <taxon>Pterygota</taxon>
        <taxon>Neoptera</taxon>
        <taxon>Endopterygota</taxon>
        <taxon>Coleoptera</taxon>
        <taxon>Polyphaga</taxon>
        <taxon>Cucujiformia</taxon>
        <taxon>Chrysomeloidea</taxon>
        <taxon>Cerambycidae</taxon>
        <taxon>Lamiinae</taxon>
        <taxon>Lamiini</taxon>
        <taxon>Anoplophora</taxon>
    </lineage>
</organism>
<dbReference type="PANTHER" id="PTHR33223">
    <property type="entry name" value="CCHC-TYPE DOMAIN-CONTAINING PROTEIN"/>
    <property type="match status" value="1"/>
</dbReference>
<feature type="compositionally biased region" description="Low complexity" evidence="1">
    <location>
        <begin position="16"/>
        <end position="43"/>
    </location>
</feature>
<accession>V5GJH5</accession>
<reference evidence="2" key="1">
    <citation type="submission" date="2013-07" db="EMBL/GenBank/DDBJ databases">
        <title>Midgut Transcriptome Profiling of Anoplphora glabripennis, a Lignocellulose Degrading, Wood-Boring Cerambycid.</title>
        <authorList>
            <person name="Scully E.D."/>
            <person name="Hoover K."/>
            <person name="Carlson J.E."/>
            <person name="Tien M."/>
            <person name="Geib S.M."/>
        </authorList>
    </citation>
    <scope>NUCLEOTIDE SEQUENCE</scope>
</reference>
<sequence>MPKTKPIKRRNKRKNSLTSASNSSSSSTSSLCSTCSGSSSDSSLRNERLRRKVKTLKRKLRSKSSAYYGKIDSVPTFSGGFQETNVKQWINNIDTTGDMFEWDEKARVYCMVNKLKGNARTWYLNQDNTKLSWEEWKKKLKNAFPPQQCVFGKLRELVNVQREPSQNLVDFYYQKVALGQYCKLEDKVIVDVIANTINDPFLKSGIRAAACVSTKHLLQFLIVNADRTRHIQHDRDIKIKYAISKT</sequence>
<dbReference type="PANTHER" id="PTHR33223:SF6">
    <property type="entry name" value="CCHC-TYPE DOMAIN-CONTAINING PROTEIN"/>
    <property type="match status" value="1"/>
</dbReference>
<proteinExistence type="predicted"/>
<evidence type="ECO:0000256" key="1">
    <source>
        <dbReference type="SAM" id="MobiDB-lite"/>
    </source>
</evidence>
<dbReference type="EMBL" id="GALX01004217">
    <property type="protein sequence ID" value="JAB64249.1"/>
    <property type="molecule type" value="Transcribed_RNA"/>
</dbReference>
<name>V5GJH5_ANOGL</name>
<dbReference type="AlphaFoldDB" id="V5GJH5"/>
<evidence type="ECO:0008006" key="3">
    <source>
        <dbReference type="Google" id="ProtNLM"/>
    </source>
</evidence>
<protein>
    <recommendedName>
        <fullName evidence="3">Retrotransposon gag domain-containing protein</fullName>
    </recommendedName>
</protein>
<feature type="compositionally biased region" description="Basic residues" evidence="1">
    <location>
        <begin position="1"/>
        <end position="15"/>
    </location>
</feature>
<evidence type="ECO:0000313" key="2">
    <source>
        <dbReference type="EMBL" id="JAB64249.1"/>
    </source>
</evidence>
<feature type="region of interest" description="Disordered" evidence="1">
    <location>
        <begin position="1"/>
        <end position="50"/>
    </location>
</feature>